<dbReference type="AlphaFoldDB" id="A0A3T1D315"/>
<sequence length="128" mass="14240">MDIGRRIYYELATGNVIQDTGERSGSVIETTNEQDFETYVSLAERIPETVGCLQLEYGEYAQDFAECNGYRVDVSNDIHSLLFSHPDPNEPELPPIYRKPLSGEVAEVKEQQALMQAALDDLILGGGL</sequence>
<reference evidence="1 2" key="1">
    <citation type="submission" date="2019-01" db="EMBL/GenBank/DDBJ databases">
        <title>Complete genome sequence of Cohnella hallensis HS21 isolated from Korean fir (Abies koreana) rhizospheric soil.</title>
        <authorList>
            <person name="Jiang L."/>
            <person name="Kang S.W."/>
            <person name="Kim S."/>
            <person name="Jung J."/>
            <person name="Kim C.Y."/>
            <person name="Kim D.H."/>
            <person name="Kim S.W."/>
            <person name="Lee J."/>
        </authorList>
    </citation>
    <scope>NUCLEOTIDE SEQUENCE [LARGE SCALE GENOMIC DNA]</scope>
    <source>
        <strain evidence="1 2">HS21</strain>
    </source>
</reference>
<proteinExistence type="predicted"/>
<dbReference type="RefSeq" id="WP_130607069.1">
    <property type="nucleotide sequence ID" value="NZ_AP019400.1"/>
</dbReference>
<name>A0A3T1D315_9BACL</name>
<dbReference type="OrthoDB" id="2474791at2"/>
<organism evidence="1 2">
    <name type="scientific">Cohnella abietis</name>
    <dbReference type="NCBI Taxonomy" id="2507935"/>
    <lineage>
        <taxon>Bacteria</taxon>
        <taxon>Bacillati</taxon>
        <taxon>Bacillota</taxon>
        <taxon>Bacilli</taxon>
        <taxon>Bacillales</taxon>
        <taxon>Paenibacillaceae</taxon>
        <taxon>Cohnella</taxon>
    </lineage>
</organism>
<dbReference type="Proteomes" id="UP000289856">
    <property type="component" value="Chromosome"/>
</dbReference>
<evidence type="ECO:0000313" key="1">
    <source>
        <dbReference type="EMBL" id="BBI32497.1"/>
    </source>
</evidence>
<protein>
    <submittedName>
        <fullName evidence="1">Uncharacterized protein</fullName>
    </submittedName>
</protein>
<dbReference type="EMBL" id="AP019400">
    <property type="protein sequence ID" value="BBI32497.1"/>
    <property type="molecule type" value="Genomic_DNA"/>
</dbReference>
<keyword evidence="2" id="KW-1185">Reference proteome</keyword>
<evidence type="ECO:0000313" key="2">
    <source>
        <dbReference type="Proteomes" id="UP000289856"/>
    </source>
</evidence>
<accession>A0A3T1D315</accession>
<gene>
    <name evidence="1" type="ORF">KCTCHS21_18960</name>
</gene>
<dbReference type="KEGG" id="cohn:KCTCHS21_18960"/>